<dbReference type="InterPro" id="IPR015927">
    <property type="entry name" value="Peptidase_S24_S26A/B/C"/>
</dbReference>
<comment type="caution">
    <text evidence="5">The sequence shown here is derived from an EMBL/GenBank/DDBJ whole genome shotgun (WGS) entry which is preliminary data.</text>
</comment>
<keyword evidence="3" id="KW-0804">Transcription</keyword>
<accession>A0A412XZF9</accession>
<evidence type="ECO:0000313" key="6">
    <source>
        <dbReference type="Proteomes" id="UP000284366"/>
    </source>
</evidence>
<name>A0A412XZF9_9BACE</name>
<proteinExistence type="predicted"/>
<keyword evidence="1" id="KW-0805">Transcription regulation</keyword>
<dbReference type="Pfam" id="PF00717">
    <property type="entry name" value="Peptidase_S24"/>
    <property type="match status" value="1"/>
</dbReference>
<protein>
    <recommendedName>
        <fullName evidence="4">Peptidase S24/S26A/S26B/S26C domain-containing protein</fullName>
    </recommendedName>
</protein>
<dbReference type="GO" id="GO:0003677">
    <property type="term" value="F:DNA binding"/>
    <property type="evidence" value="ECO:0007669"/>
    <property type="project" value="UniProtKB-KW"/>
</dbReference>
<dbReference type="PANTHER" id="PTHR40661:SF1">
    <property type="entry name" value="HTH CRO_C1-TYPE DOMAIN-CONTAINING PROTEIN"/>
    <property type="match status" value="1"/>
</dbReference>
<evidence type="ECO:0000256" key="1">
    <source>
        <dbReference type="ARBA" id="ARBA00023015"/>
    </source>
</evidence>
<dbReference type="CDD" id="cd06462">
    <property type="entry name" value="Peptidase_S24_S26"/>
    <property type="match status" value="1"/>
</dbReference>
<dbReference type="RefSeq" id="WP_009120350.1">
    <property type="nucleotide sequence ID" value="NZ_CALIXP010000035.1"/>
</dbReference>
<feature type="domain" description="Peptidase S24/S26A/S26B/S26C" evidence="4">
    <location>
        <begin position="127"/>
        <end position="214"/>
    </location>
</feature>
<evidence type="ECO:0000256" key="2">
    <source>
        <dbReference type="ARBA" id="ARBA00023125"/>
    </source>
</evidence>
<dbReference type="EMBL" id="QRZG01000031">
    <property type="protein sequence ID" value="RGV50198.1"/>
    <property type="molecule type" value="Genomic_DNA"/>
</dbReference>
<evidence type="ECO:0000256" key="3">
    <source>
        <dbReference type="ARBA" id="ARBA00023163"/>
    </source>
</evidence>
<dbReference type="Gene3D" id="2.10.109.10">
    <property type="entry name" value="Umud Fragment, subunit A"/>
    <property type="match status" value="1"/>
</dbReference>
<evidence type="ECO:0000313" key="5">
    <source>
        <dbReference type="EMBL" id="RGV50198.1"/>
    </source>
</evidence>
<organism evidence="5 6">
    <name type="scientific">Bacteroides clarus</name>
    <dbReference type="NCBI Taxonomy" id="626929"/>
    <lineage>
        <taxon>Bacteria</taxon>
        <taxon>Pseudomonadati</taxon>
        <taxon>Bacteroidota</taxon>
        <taxon>Bacteroidia</taxon>
        <taxon>Bacteroidales</taxon>
        <taxon>Bacteroidaceae</taxon>
        <taxon>Bacteroides</taxon>
    </lineage>
</organism>
<keyword evidence="2" id="KW-0238">DNA-binding</keyword>
<evidence type="ECO:0000259" key="4">
    <source>
        <dbReference type="Pfam" id="PF00717"/>
    </source>
</evidence>
<reference evidence="5 6" key="1">
    <citation type="submission" date="2018-08" db="EMBL/GenBank/DDBJ databases">
        <title>A genome reference for cultivated species of the human gut microbiota.</title>
        <authorList>
            <person name="Zou Y."/>
            <person name="Xue W."/>
            <person name="Luo G."/>
        </authorList>
    </citation>
    <scope>NUCLEOTIDE SEQUENCE [LARGE SCALE GENOMIC DNA]</scope>
    <source>
        <strain evidence="5 6">AF14-27</strain>
    </source>
</reference>
<sequence>MAGLKERLSHFIDYTGLTVQMFEKTVGLSNGAVSKMGDNTRRSTIDKISNFFHDLNTNWLLTGEGEMLIGEYPTGNEITIHKNYAPKSREIQYDYKLIPIVHIDSVGGMHSPNAIIGEPQYIEGYAPFTDAKEGDICIIQSGNSMVPTCPSGSLLLLRQVLNWQEYFGYGNIFVIELTDGRRITKEVSRYNENPNEYIWCISHNANVPDEELPKSMIKSVWKVIKIQIDKGW</sequence>
<dbReference type="Proteomes" id="UP000284366">
    <property type="component" value="Unassembled WGS sequence"/>
</dbReference>
<dbReference type="AlphaFoldDB" id="A0A412XZF9"/>
<gene>
    <name evidence="5" type="ORF">DWW09_14965</name>
</gene>
<dbReference type="PANTHER" id="PTHR40661">
    <property type="match status" value="1"/>
</dbReference>